<dbReference type="Proteomes" id="UP000315369">
    <property type="component" value="Unassembled WGS sequence"/>
</dbReference>
<dbReference type="PANTHER" id="PTHR23303:SF14">
    <property type="entry name" value="BOS COMPLEX SUBUNIT NOMO1-RELATED"/>
    <property type="match status" value="1"/>
</dbReference>
<evidence type="ECO:0000256" key="1">
    <source>
        <dbReference type="ARBA" id="ARBA00022729"/>
    </source>
</evidence>
<dbReference type="EMBL" id="VIFM01000077">
    <property type="protein sequence ID" value="TQF14129.1"/>
    <property type="molecule type" value="Genomic_DNA"/>
</dbReference>
<dbReference type="InterPro" id="IPR008969">
    <property type="entry name" value="CarboxyPept-like_regulatory"/>
</dbReference>
<evidence type="ECO:0000256" key="2">
    <source>
        <dbReference type="SAM" id="MobiDB-lite"/>
    </source>
</evidence>
<dbReference type="AlphaFoldDB" id="A0A540WYP0"/>
<organism evidence="3 4">
    <name type="scientific">Myxococcus llanfairpwllgwyngyllgogerychwyrndrobwllllantysiliogogogochensis</name>
    <dbReference type="NCBI Taxonomy" id="2590453"/>
    <lineage>
        <taxon>Bacteria</taxon>
        <taxon>Pseudomonadati</taxon>
        <taxon>Myxococcota</taxon>
        <taxon>Myxococcia</taxon>
        <taxon>Myxococcales</taxon>
        <taxon>Cystobacterineae</taxon>
        <taxon>Myxococcaceae</taxon>
        <taxon>Myxococcus</taxon>
    </lineage>
</organism>
<keyword evidence="4" id="KW-1185">Reference proteome</keyword>
<dbReference type="PANTHER" id="PTHR23303">
    <property type="entry name" value="CARBOXYPEPTIDASE REGULATORY REGION-CONTAINING"/>
    <property type="match status" value="1"/>
</dbReference>
<keyword evidence="1" id="KW-0732">Signal</keyword>
<accession>A0A540WYP0</accession>
<dbReference type="SUPFAM" id="SSF49452">
    <property type="entry name" value="Starch-binding domain-like"/>
    <property type="match status" value="3"/>
</dbReference>
<dbReference type="InterPro" id="IPR051417">
    <property type="entry name" value="SDr/BOS_complex"/>
</dbReference>
<evidence type="ECO:0008006" key="5">
    <source>
        <dbReference type="Google" id="ProtNLM"/>
    </source>
</evidence>
<reference evidence="3 4" key="1">
    <citation type="submission" date="2019-06" db="EMBL/GenBank/DDBJ databases">
        <authorList>
            <person name="Livingstone P."/>
            <person name="Whitworth D."/>
        </authorList>
    </citation>
    <scope>NUCLEOTIDE SEQUENCE [LARGE SCALE GENOMIC DNA]</scope>
    <source>
        <strain evidence="3 4">AM401</strain>
    </source>
</reference>
<evidence type="ECO:0000313" key="4">
    <source>
        <dbReference type="Proteomes" id="UP000315369"/>
    </source>
</evidence>
<dbReference type="OrthoDB" id="5499103at2"/>
<sequence length="1102" mass="116912">MRRWFGIGAGLLLLTLFLGRLLLGGTSVDGRDTGKPSSSGLGTEGRGLSWRALLAAPVEAPRGELRVRGVVLGPDGPVEGAVVVATEAKPDMPLLKQPCDCGEPCELLLLSTLCRTEGLLDWLESGAGETPPLARTTTDAEGHFTLAGLEAGRYAVWAEGPRGVGLSEDVAAGGEEVEVRLGGEPPLSGQVRDEFAQPVEGVRVTAILVAHNRAFEVSTTLDGRFQFASLPFGDYNVLFSKEGLLPQRVQLRGTGMQRLDVMMPRARRLSGRVVMGDVPIPGARVRCGNPYWTRDVVTDDQGRFTFEALRPDQYSFSATHGEAVAEERVGLAPGGDYPEVVLALGNALLLPGEVRDSRGAPIVGASISAWLMGTPAVPLEKRGTTDARGAFTLGPLLHGIYAVNVEAPGFLDHNGEVRLGADTVPFAIVLRDAVTVEGTVVDAEGHPLAGASLALRSARDLSGPFDASVMARDDLELESTTKTEEDGSFLLSSAEAGEHGLVVTHDAHRPTWLPVTSPRKGLRVVLTPGATVSGEVLSETGAPVRSAQVDVVPVVSEVAGAHDKRAFTDARGRFALQGIEEGRHHLVVTQKESETLRQLTTPIEVRGLQPVNARLQFLAGLSLSGVVEDGDGRPVDGAQVRAQPAGKAVVVRPQSDGSSRILSHPGPSTGKTDEGGRFTLSHLVPGAYSLTVRGSGYSLDATRTQGASTTRGQTSVPVEAGDAEVRLVMRRDVGIRGRLVREDGTPVTRFQLWDGTVTNARGEFFRGPLTGGKLTLHFSAPGFAKLSLTVEVVEGQSLDLGAVVLHQGRPLRGRVTDAATGRPVAGALVDVGDVPEDAEGWERQARPNEEAGAARTRQDGTFTLPHVMERPYALVVTHASYSQKRLLLGAGQDEVAVALDAGATLRGTVSGLKTGDATVVLSGAASGFRREVRVVAGRFEQGSVPPGTYLVAVQPHVHEEEEPASRPVFMARHVQVPATGTVTVDFEARRDGVTLHLRVEGACEDSVAILVPGSVPAPSTPGELVLLQSMYSREPAREGGGWTFRSQPEGAYTAFVFRKDAQHPFSVVREELTLPGTGEVTLELPPSWTLLPEKLLMKMEWN</sequence>
<name>A0A540WYP0_9BACT</name>
<protein>
    <recommendedName>
        <fullName evidence="5">Carboxypeptidase regulatory-like domain-containing protein</fullName>
    </recommendedName>
</protein>
<dbReference type="RefSeq" id="WP_141644161.1">
    <property type="nucleotide sequence ID" value="NZ_VIFM01000077.1"/>
</dbReference>
<dbReference type="Gene3D" id="2.60.40.1120">
    <property type="entry name" value="Carboxypeptidase-like, regulatory domain"/>
    <property type="match status" value="4"/>
</dbReference>
<gene>
    <name evidence="3" type="ORF">FJV41_20275</name>
</gene>
<comment type="caution">
    <text evidence="3">The sequence shown here is derived from an EMBL/GenBank/DDBJ whole genome shotgun (WGS) entry which is preliminary data.</text>
</comment>
<dbReference type="Pfam" id="PF13620">
    <property type="entry name" value="CarboxypepD_reg"/>
    <property type="match status" value="5"/>
</dbReference>
<dbReference type="SUPFAM" id="SSF49464">
    <property type="entry name" value="Carboxypeptidase regulatory domain-like"/>
    <property type="match status" value="5"/>
</dbReference>
<dbReference type="InterPro" id="IPR013784">
    <property type="entry name" value="Carb-bd-like_fold"/>
</dbReference>
<proteinExistence type="predicted"/>
<feature type="region of interest" description="Disordered" evidence="2">
    <location>
        <begin position="641"/>
        <end position="676"/>
    </location>
</feature>
<dbReference type="GO" id="GO:0030246">
    <property type="term" value="F:carbohydrate binding"/>
    <property type="evidence" value="ECO:0007669"/>
    <property type="project" value="InterPro"/>
</dbReference>
<evidence type="ECO:0000313" key="3">
    <source>
        <dbReference type="EMBL" id="TQF14129.1"/>
    </source>
</evidence>